<reference evidence="1 2" key="1">
    <citation type="submission" date="2020-07" db="EMBL/GenBank/DDBJ databases">
        <title>Description of Kordia aestuariivivens sp. nov., isolated from a tidal flat.</title>
        <authorList>
            <person name="Park S."/>
            <person name="Yoon J.-H."/>
        </authorList>
    </citation>
    <scope>NUCLEOTIDE SEQUENCE [LARGE SCALE GENOMIC DNA]</scope>
    <source>
        <strain evidence="1 2">YSTF-M3</strain>
    </source>
</reference>
<evidence type="ECO:0000313" key="1">
    <source>
        <dbReference type="EMBL" id="MBC8754092.1"/>
    </source>
</evidence>
<comment type="caution">
    <text evidence="1">The sequence shown here is derived from an EMBL/GenBank/DDBJ whole genome shotgun (WGS) entry which is preliminary data.</text>
</comment>
<proteinExistence type="predicted"/>
<sequence length="110" mass="13327">MKTVPIDSCEPKLKEQFEKVFKMRIPNEDAIYQSNDEIEREYFKTGNNIFYVKYKINYMLGDEQHLTDQIITFFHKNGELAYCLFYDSLYVEEYHKFDRDGDKTIEAIKR</sequence>
<gene>
    <name evidence="1" type="ORF">H2O64_05380</name>
</gene>
<keyword evidence="2" id="KW-1185">Reference proteome</keyword>
<dbReference type="RefSeq" id="WP_187561132.1">
    <property type="nucleotide sequence ID" value="NZ_JACGWS010000002.1"/>
</dbReference>
<dbReference type="Proteomes" id="UP000619238">
    <property type="component" value="Unassembled WGS sequence"/>
</dbReference>
<organism evidence="1 2">
    <name type="scientific">Kordia aestuariivivens</name>
    <dbReference type="NCBI Taxonomy" id="2759037"/>
    <lineage>
        <taxon>Bacteria</taxon>
        <taxon>Pseudomonadati</taxon>
        <taxon>Bacteroidota</taxon>
        <taxon>Flavobacteriia</taxon>
        <taxon>Flavobacteriales</taxon>
        <taxon>Flavobacteriaceae</taxon>
        <taxon>Kordia</taxon>
    </lineage>
</organism>
<name>A0ABR7Q699_9FLAO</name>
<accession>A0ABR7Q699</accession>
<protein>
    <submittedName>
        <fullName evidence="1">Uncharacterized protein</fullName>
    </submittedName>
</protein>
<evidence type="ECO:0000313" key="2">
    <source>
        <dbReference type="Proteomes" id="UP000619238"/>
    </source>
</evidence>
<dbReference type="EMBL" id="JACGWS010000002">
    <property type="protein sequence ID" value="MBC8754092.1"/>
    <property type="molecule type" value="Genomic_DNA"/>
</dbReference>